<gene>
    <name evidence="1" type="ORF">LCGC14_3128410</name>
</gene>
<dbReference type="AlphaFoldDB" id="A0A0F8W0G6"/>
<protein>
    <submittedName>
        <fullName evidence="1">Uncharacterized protein</fullName>
    </submittedName>
</protein>
<reference evidence="1" key="1">
    <citation type="journal article" date="2015" name="Nature">
        <title>Complex archaea that bridge the gap between prokaryotes and eukaryotes.</title>
        <authorList>
            <person name="Spang A."/>
            <person name="Saw J.H."/>
            <person name="Jorgensen S.L."/>
            <person name="Zaremba-Niedzwiedzka K."/>
            <person name="Martijn J."/>
            <person name="Lind A.E."/>
            <person name="van Eijk R."/>
            <person name="Schleper C."/>
            <person name="Guy L."/>
            <person name="Ettema T.J."/>
        </authorList>
    </citation>
    <scope>NUCLEOTIDE SEQUENCE</scope>
</reference>
<comment type="caution">
    <text evidence="1">The sequence shown here is derived from an EMBL/GenBank/DDBJ whole genome shotgun (WGS) entry which is preliminary data.</text>
</comment>
<proteinExistence type="predicted"/>
<evidence type="ECO:0000313" key="1">
    <source>
        <dbReference type="EMBL" id="KKK50098.1"/>
    </source>
</evidence>
<organism evidence="1">
    <name type="scientific">marine sediment metagenome</name>
    <dbReference type="NCBI Taxonomy" id="412755"/>
    <lineage>
        <taxon>unclassified sequences</taxon>
        <taxon>metagenomes</taxon>
        <taxon>ecological metagenomes</taxon>
    </lineage>
</organism>
<dbReference type="EMBL" id="LAZR01068194">
    <property type="protein sequence ID" value="KKK50098.1"/>
    <property type="molecule type" value="Genomic_DNA"/>
</dbReference>
<name>A0A0F8W0G6_9ZZZZ</name>
<sequence>MTQLLSRPLDVAEPEGSSEDLLGRLDNLLQRFDDLGKPVVDEEEIARREQEAIGRTQEDPVFRTSRELEIERGEVSDFPLRRFNQIRSELGLPPAEQIPEELVADTSDRAINAAKQALRGFTETTNRAVEGVGDMVDAITELVGIDFEPPSEFFESARNVVRAFLPDDPRLRDEFLSSRLPAGLGSTAAFFVSVAGG</sequence>
<accession>A0A0F8W0G6</accession>
<feature type="non-terminal residue" evidence="1">
    <location>
        <position position="197"/>
    </location>
</feature>